<dbReference type="HAMAP" id="MF_00169">
    <property type="entry name" value="AroQ"/>
    <property type="match status" value="1"/>
</dbReference>
<dbReference type="KEGG" id="ccl:Clocl_1361"/>
<dbReference type="EC" id="4.2.1.10" evidence="5 8"/>
<accession>G8M0G7</accession>
<feature type="binding site" evidence="8 10">
    <location>
        <position position="111"/>
    </location>
    <ligand>
        <name>substrate</name>
    </ligand>
</feature>
<evidence type="ECO:0000256" key="5">
    <source>
        <dbReference type="ARBA" id="ARBA00012060"/>
    </source>
</evidence>
<comment type="function">
    <text evidence="8">Catalyzes a trans-dehydration via an enolate intermediate.</text>
</comment>
<dbReference type="EMBL" id="CP003065">
    <property type="protein sequence ID" value="AEV68012.1"/>
    <property type="molecule type" value="Genomic_DNA"/>
</dbReference>
<evidence type="ECO:0000256" key="8">
    <source>
        <dbReference type="HAMAP-Rule" id="MF_00169"/>
    </source>
</evidence>
<reference evidence="13" key="1">
    <citation type="submission" date="2011-12" db="EMBL/GenBank/DDBJ databases">
        <title>Complete sequence of Clostridium clariflavum DSM 19732.</title>
        <authorList>
            <consortium name="US DOE Joint Genome Institute"/>
            <person name="Lucas S."/>
            <person name="Han J."/>
            <person name="Lapidus A."/>
            <person name="Cheng J.-F."/>
            <person name="Goodwin L."/>
            <person name="Pitluck S."/>
            <person name="Peters L."/>
            <person name="Teshima H."/>
            <person name="Detter J.C."/>
            <person name="Han C."/>
            <person name="Tapia R."/>
            <person name="Land M."/>
            <person name="Hauser L."/>
            <person name="Kyrpides N."/>
            <person name="Ivanova N."/>
            <person name="Pagani I."/>
            <person name="Kitzmiller T."/>
            <person name="Lynd L."/>
            <person name="Izquierdo J."/>
            <person name="Woyke T."/>
        </authorList>
    </citation>
    <scope>NUCLEOTIDE SEQUENCE [LARGE SCALE GENOMIC DNA]</scope>
    <source>
        <strain evidence="13">DSM 19732 / NBRC 101661 / EBR45</strain>
    </source>
</reference>
<dbReference type="UniPathway" id="UPA00053">
    <property type="reaction ID" value="UER00086"/>
</dbReference>
<dbReference type="PANTHER" id="PTHR21272">
    <property type="entry name" value="CATABOLIC 3-DEHYDROQUINASE"/>
    <property type="match status" value="1"/>
</dbReference>
<dbReference type="STRING" id="720554.Clocl_1361"/>
<feature type="active site" description="Proton acceptor" evidence="8 9">
    <location>
        <position position="23"/>
    </location>
</feature>
<dbReference type="CDD" id="cd00466">
    <property type="entry name" value="DHQase_II"/>
    <property type="match status" value="1"/>
</dbReference>
<dbReference type="GO" id="GO:0008652">
    <property type="term" value="P:amino acid biosynthetic process"/>
    <property type="evidence" value="ECO:0007669"/>
    <property type="project" value="UniProtKB-KW"/>
</dbReference>
<dbReference type="Gene3D" id="3.40.50.9100">
    <property type="entry name" value="Dehydroquinase, class II"/>
    <property type="match status" value="1"/>
</dbReference>
<dbReference type="RefSeq" id="WP_014254626.1">
    <property type="nucleotide sequence ID" value="NC_016627.1"/>
</dbReference>
<dbReference type="PANTHER" id="PTHR21272:SF3">
    <property type="entry name" value="CATABOLIC 3-DEHYDROQUINASE"/>
    <property type="match status" value="1"/>
</dbReference>
<evidence type="ECO:0000256" key="1">
    <source>
        <dbReference type="ARBA" id="ARBA00001864"/>
    </source>
</evidence>
<keyword evidence="13" id="KW-1185">Reference proteome</keyword>
<dbReference type="Pfam" id="PF01220">
    <property type="entry name" value="DHquinase_II"/>
    <property type="match status" value="1"/>
</dbReference>
<name>G8M0G7_ACECE</name>
<dbReference type="InterPro" id="IPR018509">
    <property type="entry name" value="DHquinase_II_CS"/>
</dbReference>
<feature type="site" description="Transition state stabilizer" evidence="8 11">
    <location>
        <position position="18"/>
    </location>
</feature>
<dbReference type="SUPFAM" id="SSF52304">
    <property type="entry name" value="Type II 3-dehydroquinate dehydratase"/>
    <property type="match status" value="1"/>
</dbReference>
<dbReference type="GO" id="GO:0009073">
    <property type="term" value="P:aromatic amino acid family biosynthetic process"/>
    <property type="evidence" value="ECO:0007669"/>
    <property type="project" value="UniProtKB-KW"/>
</dbReference>
<dbReference type="InterPro" id="IPR001874">
    <property type="entry name" value="DHquinase_II"/>
</dbReference>
<evidence type="ECO:0000256" key="10">
    <source>
        <dbReference type="PIRSR" id="PIRSR001399-2"/>
    </source>
</evidence>
<evidence type="ECO:0000256" key="4">
    <source>
        <dbReference type="ARBA" id="ARBA00011193"/>
    </source>
</evidence>
<dbReference type="NCBIfam" id="NF003804">
    <property type="entry name" value="PRK05395.1-1"/>
    <property type="match status" value="1"/>
</dbReference>
<proteinExistence type="inferred from homology"/>
<evidence type="ECO:0000256" key="11">
    <source>
        <dbReference type="PIRSR" id="PIRSR001399-3"/>
    </source>
</evidence>
<comment type="catalytic activity">
    <reaction evidence="1 8">
        <text>3-dehydroquinate = 3-dehydroshikimate + H2O</text>
        <dbReference type="Rhea" id="RHEA:21096"/>
        <dbReference type="ChEBI" id="CHEBI:15377"/>
        <dbReference type="ChEBI" id="CHEBI:16630"/>
        <dbReference type="ChEBI" id="CHEBI:32364"/>
        <dbReference type="EC" id="4.2.1.10"/>
    </reaction>
</comment>
<evidence type="ECO:0000256" key="3">
    <source>
        <dbReference type="ARBA" id="ARBA00011037"/>
    </source>
</evidence>
<dbReference type="AlphaFoldDB" id="G8M0G7"/>
<dbReference type="InterPro" id="IPR036441">
    <property type="entry name" value="DHquinase_II_sf"/>
</dbReference>
<dbReference type="NCBIfam" id="NF003805">
    <property type="entry name" value="PRK05395.1-2"/>
    <property type="match status" value="1"/>
</dbReference>
<evidence type="ECO:0000256" key="2">
    <source>
        <dbReference type="ARBA" id="ARBA00004902"/>
    </source>
</evidence>
<evidence type="ECO:0000256" key="6">
    <source>
        <dbReference type="ARBA" id="ARBA00023141"/>
    </source>
</evidence>
<evidence type="ECO:0000256" key="7">
    <source>
        <dbReference type="ARBA" id="ARBA00023239"/>
    </source>
</evidence>
<dbReference type="BRENDA" id="4.2.1.10">
    <property type="organism ID" value="15709"/>
</dbReference>
<organism evidence="12 13">
    <name type="scientific">Acetivibrio clariflavus (strain DSM 19732 / NBRC 101661 / EBR45)</name>
    <name type="common">Clostridium clariflavum</name>
    <dbReference type="NCBI Taxonomy" id="720554"/>
    <lineage>
        <taxon>Bacteria</taxon>
        <taxon>Bacillati</taxon>
        <taxon>Bacillota</taxon>
        <taxon>Clostridia</taxon>
        <taxon>Eubacteriales</taxon>
        <taxon>Oscillospiraceae</taxon>
        <taxon>Acetivibrio</taxon>
    </lineage>
</organism>
<sequence>MKKILIINGPNLNLLGTREKEVYGTETLDDIAKKVAEEAAKLNVNIEFFQSNHEGDIIDKIHAARGNTDAIIINPGAYTHYSIAIRDAIKAVEIPTIEIHLSNIHAREEFRSHSVIAPVCVGQICGFGSNSYILGLNAAALL</sequence>
<dbReference type="GO" id="GO:0019631">
    <property type="term" value="P:quinate catabolic process"/>
    <property type="evidence" value="ECO:0007669"/>
    <property type="project" value="TreeGrafter"/>
</dbReference>
<reference evidence="12 13" key="2">
    <citation type="journal article" date="2012" name="Stand. Genomic Sci.">
        <title>Complete Genome Sequence of Clostridium clariflavum DSM 19732.</title>
        <authorList>
            <person name="Izquierdo J.A."/>
            <person name="Goodwin L."/>
            <person name="Davenport K.W."/>
            <person name="Teshima H."/>
            <person name="Bruce D."/>
            <person name="Detter C."/>
            <person name="Tapia R."/>
            <person name="Han S."/>
            <person name="Land M."/>
            <person name="Hauser L."/>
            <person name="Jeffries C.D."/>
            <person name="Han J."/>
            <person name="Pitluck S."/>
            <person name="Nolan M."/>
            <person name="Chen A."/>
            <person name="Huntemann M."/>
            <person name="Mavromatis K."/>
            <person name="Mikhailova N."/>
            <person name="Liolios K."/>
            <person name="Woyke T."/>
            <person name="Lynd L.R."/>
        </authorList>
    </citation>
    <scope>NUCLEOTIDE SEQUENCE [LARGE SCALE GENOMIC DNA]</scope>
    <source>
        <strain evidence="13">DSM 19732 / NBRC 101661 / EBR45</strain>
    </source>
</reference>
<feature type="binding site" evidence="8 10">
    <location>
        <begin position="101"/>
        <end position="102"/>
    </location>
    <ligand>
        <name>substrate</name>
    </ligand>
</feature>
<dbReference type="PIRSF" id="PIRSF001399">
    <property type="entry name" value="DHquinase_II"/>
    <property type="match status" value="1"/>
</dbReference>
<keyword evidence="6 8" id="KW-0057">Aromatic amino acid biosynthesis</keyword>
<comment type="subunit">
    <text evidence="4 8">Homododecamer.</text>
</comment>
<evidence type="ECO:0000313" key="13">
    <source>
        <dbReference type="Proteomes" id="UP000005435"/>
    </source>
</evidence>
<dbReference type="eggNOG" id="COG0757">
    <property type="taxonomic scope" value="Bacteria"/>
</dbReference>
<dbReference type="NCBIfam" id="NF003806">
    <property type="entry name" value="PRK05395.1-3"/>
    <property type="match status" value="1"/>
</dbReference>
<comment type="similarity">
    <text evidence="3 8">Belongs to the type-II 3-dehydroquinase family.</text>
</comment>
<dbReference type="HOGENOM" id="CLU_090968_1_0_9"/>
<feature type="binding site" evidence="8 10">
    <location>
        <position position="74"/>
    </location>
    <ligand>
        <name>substrate</name>
    </ligand>
</feature>
<feature type="binding site" evidence="8 10">
    <location>
        <position position="87"/>
    </location>
    <ligand>
        <name>substrate</name>
    </ligand>
</feature>
<dbReference type="OrthoDB" id="9790793at2"/>
<comment type="pathway">
    <text evidence="2 8">Metabolic intermediate biosynthesis; chorismate biosynthesis; chorismate from D-erythrose 4-phosphate and phosphoenolpyruvate: step 3/7.</text>
</comment>
<dbReference type="GO" id="GO:0009423">
    <property type="term" value="P:chorismate biosynthetic process"/>
    <property type="evidence" value="ECO:0007669"/>
    <property type="project" value="UniProtKB-UniRule"/>
</dbReference>
<evidence type="ECO:0000256" key="9">
    <source>
        <dbReference type="PIRSR" id="PIRSR001399-1"/>
    </source>
</evidence>
<gene>
    <name evidence="8" type="primary">aroQ</name>
    <name evidence="12" type="ordered locus">Clocl_1361</name>
</gene>
<dbReference type="NCBIfam" id="TIGR01088">
    <property type="entry name" value="aroQ"/>
    <property type="match status" value="1"/>
</dbReference>
<feature type="active site" description="Proton donor" evidence="8 9">
    <location>
        <position position="100"/>
    </location>
</feature>
<dbReference type="Proteomes" id="UP000005435">
    <property type="component" value="Chromosome"/>
</dbReference>
<keyword evidence="8" id="KW-0028">Amino-acid biosynthesis</keyword>
<evidence type="ECO:0000313" key="12">
    <source>
        <dbReference type="EMBL" id="AEV68012.1"/>
    </source>
</evidence>
<dbReference type="PROSITE" id="PS01029">
    <property type="entry name" value="DEHYDROQUINASE_II"/>
    <property type="match status" value="1"/>
</dbReference>
<protein>
    <recommendedName>
        <fullName evidence="5 8">3-dehydroquinate dehydratase</fullName>
        <shortName evidence="8">3-dehydroquinase</shortName>
        <ecNumber evidence="5 8">4.2.1.10</ecNumber>
    </recommendedName>
    <alternativeName>
        <fullName evidence="8">Type II DHQase</fullName>
    </alternativeName>
</protein>
<dbReference type="GO" id="GO:0003855">
    <property type="term" value="F:3-dehydroquinate dehydratase activity"/>
    <property type="evidence" value="ECO:0007669"/>
    <property type="project" value="UniProtKB-UniRule"/>
</dbReference>
<feature type="binding site" evidence="8 10">
    <location>
        <position position="80"/>
    </location>
    <ligand>
        <name>substrate</name>
    </ligand>
</feature>
<dbReference type="NCBIfam" id="NF003807">
    <property type="entry name" value="PRK05395.1-4"/>
    <property type="match status" value="1"/>
</dbReference>
<keyword evidence="7 8" id="KW-0456">Lyase</keyword>